<feature type="domain" description="Kalirin/TRIO-like spectrin repeats" evidence="2">
    <location>
        <begin position="114"/>
        <end position="223"/>
    </location>
</feature>
<protein>
    <recommendedName>
        <fullName evidence="2">Kalirin/TRIO-like spectrin repeats domain-containing protein</fullName>
    </recommendedName>
</protein>
<sequence length="245" mass="28758">MEDLQKELLEDVCADSVDAVQELIKQFQQQQTATLDGTLNVIKEGEDLIQQLRCGGRAELVLCSSGTLRSPAIKLRTTAPSVTSSRFCSSWTRLRFRWRNCFHERKIKLDIFLQLRIFEQYTIEVTAELDAWNEDLVRQMNDFNTEDLTLAEQRLQRHKERKQVMNNLTFEVIQQGQELHQYIMEVQASGIELICEKDIDLATQVQELLEFFHEKQHELDLNADQTHKRLEQCLQLRHLQAEVKQ</sequence>
<reference evidence="3" key="1">
    <citation type="submission" date="2023-07" db="EMBL/GenBank/DDBJ databases">
        <authorList>
            <person name="Stuckert A."/>
        </authorList>
    </citation>
    <scope>NUCLEOTIDE SEQUENCE</scope>
</reference>
<evidence type="ECO:0000313" key="3">
    <source>
        <dbReference type="EMBL" id="CAJ0965636.1"/>
    </source>
</evidence>
<organism evidence="3 4">
    <name type="scientific">Ranitomeya imitator</name>
    <name type="common">mimic poison frog</name>
    <dbReference type="NCBI Taxonomy" id="111125"/>
    <lineage>
        <taxon>Eukaryota</taxon>
        <taxon>Metazoa</taxon>
        <taxon>Chordata</taxon>
        <taxon>Craniata</taxon>
        <taxon>Vertebrata</taxon>
        <taxon>Euteleostomi</taxon>
        <taxon>Amphibia</taxon>
        <taxon>Batrachia</taxon>
        <taxon>Anura</taxon>
        <taxon>Neobatrachia</taxon>
        <taxon>Hyloidea</taxon>
        <taxon>Dendrobatidae</taxon>
        <taxon>Dendrobatinae</taxon>
        <taxon>Ranitomeya</taxon>
    </lineage>
</organism>
<dbReference type="EMBL" id="CAUEEQ010068681">
    <property type="protein sequence ID" value="CAJ0965636.1"/>
    <property type="molecule type" value="Genomic_DNA"/>
</dbReference>
<dbReference type="Pfam" id="PF23323">
    <property type="entry name" value="Spectrin_6"/>
    <property type="match status" value="1"/>
</dbReference>
<keyword evidence="1" id="KW-0344">Guanine-nucleotide releasing factor</keyword>
<accession>A0ABN9MG79</accession>
<dbReference type="PANTHER" id="PTHR22826">
    <property type="entry name" value="RHO GUANINE EXCHANGE FACTOR-RELATED"/>
    <property type="match status" value="1"/>
</dbReference>
<gene>
    <name evidence="3" type="ORF">RIMI_LOCUS20479155</name>
</gene>
<comment type="caution">
    <text evidence="3">The sequence shown here is derived from an EMBL/GenBank/DDBJ whole genome shotgun (WGS) entry which is preliminary data.</text>
</comment>
<dbReference type="SUPFAM" id="SSF46966">
    <property type="entry name" value="Spectrin repeat"/>
    <property type="match status" value="1"/>
</dbReference>
<feature type="non-terminal residue" evidence="3">
    <location>
        <position position="245"/>
    </location>
</feature>
<dbReference type="PANTHER" id="PTHR22826:SF49">
    <property type="entry name" value="KALIRIN"/>
    <property type="match status" value="1"/>
</dbReference>
<name>A0ABN9MG79_9NEOB</name>
<dbReference type="InterPro" id="IPR051336">
    <property type="entry name" value="RhoGEF_Guanine_NuclExch_SF"/>
</dbReference>
<dbReference type="Proteomes" id="UP001176940">
    <property type="component" value="Unassembled WGS sequence"/>
</dbReference>
<evidence type="ECO:0000256" key="1">
    <source>
        <dbReference type="ARBA" id="ARBA00022658"/>
    </source>
</evidence>
<proteinExistence type="predicted"/>
<dbReference type="Gene3D" id="1.20.58.60">
    <property type="match status" value="1"/>
</dbReference>
<dbReference type="InterPro" id="IPR058918">
    <property type="entry name" value="KALRN/TRIO-like_spectrin"/>
</dbReference>
<evidence type="ECO:0000313" key="4">
    <source>
        <dbReference type="Proteomes" id="UP001176940"/>
    </source>
</evidence>
<keyword evidence="4" id="KW-1185">Reference proteome</keyword>
<evidence type="ECO:0000259" key="2">
    <source>
        <dbReference type="Pfam" id="PF23323"/>
    </source>
</evidence>